<dbReference type="AlphaFoldDB" id="A0A850SY39"/>
<evidence type="ECO:0000256" key="2">
    <source>
        <dbReference type="ARBA" id="ARBA00022679"/>
    </source>
</evidence>
<feature type="domain" description="tRNA nucleotidyltransferase/poly(A) polymerase RNA and SrmB- binding" evidence="13">
    <location>
        <begin position="171"/>
        <end position="232"/>
    </location>
</feature>
<dbReference type="GO" id="GO:0046872">
    <property type="term" value="F:metal ion binding"/>
    <property type="evidence" value="ECO:0007669"/>
    <property type="project" value="UniProtKB-KW"/>
</dbReference>
<dbReference type="GO" id="GO:0005524">
    <property type="term" value="F:ATP binding"/>
    <property type="evidence" value="ECO:0007669"/>
    <property type="project" value="UniProtKB-KW"/>
</dbReference>
<evidence type="ECO:0000256" key="5">
    <source>
        <dbReference type="ARBA" id="ARBA00022723"/>
    </source>
</evidence>
<sequence length="462" mass="51552">MNSVVDILDTIQARSPVFTILETLWTAGFQAFLAGGVVRDALLGLSPADVDILTNALPEDLSRLFADQNSRYVGKSFAVTLVNQVEVATCRPADKKAVAAGLVFPATDLGRRDLTINSMAWDPETRTLADPFGGQDDIENRTIRFTRNAFDRIEEDPVRMVRACRFAARFGFNIAPDAFDAIRTHAHEITAQGTADRIQREVVKAMAMDKPSKFFNLLHDTGLLGGILPSLERCYGLDGGPHHAETVFEHNLLVGDALPASMPILRLSGFLHDTGKVDALEIKDGRNTFPGHQKCTRAMMADLGRLRFSRKDMDYIYALVRGHMRPLKADTTPKAVRRLLAMLDDLNLSYQDFLRMRIADKKGNLNPLKKPYTLGDIRLRLGKILDALNEQTPFNMNDLDISGKDIQQILGLPQGPAIGKVKAFLFEQVLEDPSLNQKEILEEMVRQMPQNHFTDSDRKVIK</sequence>
<evidence type="ECO:0000259" key="12">
    <source>
        <dbReference type="Pfam" id="PF01743"/>
    </source>
</evidence>
<keyword evidence="5" id="KW-0479">Metal-binding</keyword>
<dbReference type="EMBL" id="JACADJ010000064">
    <property type="protein sequence ID" value="NWH06224.1"/>
    <property type="molecule type" value="Genomic_DNA"/>
</dbReference>
<evidence type="ECO:0000313" key="14">
    <source>
        <dbReference type="EMBL" id="NWH06224.1"/>
    </source>
</evidence>
<evidence type="ECO:0000256" key="3">
    <source>
        <dbReference type="ARBA" id="ARBA00022694"/>
    </source>
</evidence>
<evidence type="ECO:0000313" key="15">
    <source>
        <dbReference type="Proteomes" id="UP000553343"/>
    </source>
</evidence>
<comment type="caution">
    <text evidence="14">The sequence shown here is derived from an EMBL/GenBank/DDBJ whole genome shotgun (WGS) entry which is preliminary data.</text>
</comment>
<dbReference type="InterPro" id="IPR002646">
    <property type="entry name" value="PolA_pol_head_dom"/>
</dbReference>
<keyword evidence="15" id="KW-1185">Reference proteome</keyword>
<evidence type="ECO:0000256" key="6">
    <source>
        <dbReference type="ARBA" id="ARBA00022741"/>
    </source>
</evidence>
<dbReference type="Pfam" id="PF01743">
    <property type="entry name" value="PolyA_pol"/>
    <property type="match status" value="1"/>
</dbReference>
<dbReference type="CDD" id="cd05398">
    <property type="entry name" value="NT_ClassII-CCAase"/>
    <property type="match status" value="1"/>
</dbReference>
<dbReference type="PANTHER" id="PTHR47545">
    <property type="entry name" value="MULTIFUNCTIONAL CCA PROTEIN"/>
    <property type="match status" value="1"/>
</dbReference>
<dbReference type="InterPro" id="IPR043519">
    <property type="entry name" value="NT_sf"/>
</dbReference>
<dbReference type="InterPro" id="IPR050124">
    <property type="entry name" value="tRNA_CCA-adding_enzyme"/>
</dbReference>
<keyword evidence="2 11" id="KW-0808">Transferase</keyword>
<evidence type="ECO:0000259" key="13">
    <source>
        <dbReference type="Pfam" id="PF12627"/>
    </source>
</evidence>
<accession>A0A850SY39</accession>
<protein>
    <submittedName>
        <fullName evidence="14">CCA tRNA nucleotidyltransferase</fullName>
    </submittedName>
</protein>
<keyword evidence="7" id="KW-0692">RNA repair</keyword>
<dbReference type="PANTHER" id="PTHR47545:SF1">
    <property type="entry name" value="MULTIFUNCTIONAL CCA PROTEIN"/>
    <property type="match status" value="1"/>
</dbReference>
<keyword evidence="4" id="KW-0548">Nucleotidyltransferase</keyword>
<comment type="similarity">
    <text evidence="11">Belongs to the tRNA nucleotidyltransferase/poly(A) polymerase family.</text>
</comment>
<evidence type="ECO:0000256" key="11">
    <source>
        <dbReference type="RuleBase" id="RU003953"/>
    </source>
</evidence>
<dbReference type="GO" id="GO:0003723">
    <property type="term" value="F:RNA binding"/>
    <property type="evidence" value="ECO:0007669"/>
    <property type="project" value="UniProtKB-KW"/>
</dbReference>
<evidence type="ECO:0000256" key="7">
    <source>
        <dbReference type="ARBA" id="ARBA00022800"/>
    </source>
</evidence>
<keyword evidence="8" id="KW-0067">ATP-binding</keyword>
<reference evidence="14 15" key="1">
    <citation type="submission" date="2020-06" db="EMBL/GenBank/DDBJ databases">
        <title>High-quality draft genome of sulfate reducer Desulfobacter latus type strain AcrS2 isolated from marine sediment.</title>
        <authorList>
            <person name="Hoppe M."/>
            <person name="Larsen C.K."/>
            <person name="Marshall I.P.G."/>
            <person name="Schramm A."/>
            <person name="Marietou A.G."/>
        </authorList>
    </citation>
    <scope>NUCLEOTIDE SEQUENCE [LARGE SCALE GENOMIC DNA]</scope>
    <source>
        <strain evidence="14 15">AcRS2</strain>
    </source>
</reference>
<keyword evidence="10 11" id="KW-0694">RNA-binding</keyword>
<dbReference type="SUPFAM" id="SSF81301">
    <property type="entry name" value="Nucleotidyltransferase"/>
    <property type="match status" value="1"/>
</dbReference>
<keyword evidence="9" id="KW-0460">Magnesium</keyword>
<dbReference type="Gene3D" id="1.10.246.80">
    <property type="match status" value="1"/>
</dbReference>
<evidence type="ECO:0000256" key="4">
    <source>
        <dbReference type="ARBA" id="ARBA00022695"/>
    </source>
</evidence>
<organism evidence="14 15">
    <name type="scientific">Desulfobacter latus</name>
    <dbReference type="NCBI Taxonomy" id="2292"/>
    <lineage>
        <taxon>Bacteria</taxon>
        <taxon>Pseudomonadati</taxon>
        <taxon>Thermodesulfobacteriota</taxon>
        <taxon>Desulfobacteria</taxon>
        <taxon>Desulfobacterales</taxon>
        <taxon>Desulfobacteraceae</taxon>
        <taxon>Desulfobacter</taxon>
    </lineage>
</organism>
<dbReference type="Pfam" id="PF12627">
    <property type="entry name" value="PolyA_pol_RNAbd"/>
    <property type="match status" value="1"/>
</dbReference>
<dbReference type="GO" id="GO:0008033">
    <property type="term" value="P:tRNA processing"/>
    <property type="evidence" value="ECO:0007669"/>
    <property type="project" value="UniProtKB-KW"/>
</dbReference>
<dbReference type="Gene3D" id="3.30.460.10">
    <property type="entry name" value="Beta Polymerase, domain 2"/>
    <property type="match status" value="1"/>
</dbReference>
<proteinExistence type="inferred from homology"/>
<evidence type="ECO:0000256" key="10">
    <source>
        <dbReference type="ARBA" id="ARBA00022884"/>
    </source>
</evidence>
<name>A0A850SY39_9BACT</name>
<feature type="domain" description="Poly A polymerase head" evidence="12">
    <location>
        <begin position="31"/>
        <end position="144"/>
    </location>
</feature>
<dbReference type="GO" id="GO:0042245">
    <property type="term" value="P:RNA repair"/>
    <property type="evidence" value="ECO:0007669"/>
    <property type="project" value="UniProtKB-KW"/>
</dbReference>
<comment type="cofactor">
    <cofactor evidence="1">
        <name>Mg(2+)</name>
        <dbReference type="ChEBI" id="CHEBI:18420"/>
    </cofactor>
</comment>
<keyword evidence="3" id="KW-0819">tRNA processing</keyword>
<gene>
    <name evidence="14" type="ORF">HXW94_14745</name>
</gene>
<dbReference type="RefSeq" id="WP_178367676.1">
    <property type="nucleotide sequence ID" value="NZ_JACADJ010000064.1"/>
</dbReference>
<keyword evidence="6" id="KW-0547">Nucleotide-binding</keyword>
<evidence type="ECO:0000256" key="8">
    <source>
        <dbReference type="ARBA" id="ARBA00022840"/>
    </source>
</evidence>
<dbReference type="SUPFAM" id="SSF81891">
    <property type="entry name" value="Poly A polymerase C-terminal region-like"/>
    <property type="match status" value="1"/>
</dbReference>
<dbReference type="InterPro" id="IPR032828">
    <property type="entry name" value="PolyA_RNA-bd"/>
</dbReference>
<dbReference type="Gene3D" id="1.10.3090.10">
    <property type="entry name" value="cca-adding enzyme, domain 2"/>
    <property type="match status" value="1"/>
</dbReference>
<dbReference type="GO" id="GO:0016779">
    <property type="term" value="F:nucleotidyltransferase activity"/>
    <property type="evidence" value="ECO:0007669"/>
    <property type="project" value="UniProtKB-KW"/>
</dbReference>
<evidence type="ECO:0000256" key="1">
    <source>
        <dbReference type="ARBA" id="ARBA00001946"/>
    </source>
</evidence>
<evidence type="ECO:0000256" key="9">
    <source>
        <dbReference type="ARBA" id="ARBA00022842"/>
    </source>
</evidence>
<dbReference type="Proteomes" id="UP000553343">
    <property type="component" value="Unassembled WGS sequence"/>
</dbReference>